<dbReference type="GO" id="GO:0006935">
    <property type="term" value="P:chemotaxis"/>
    <property type="evidence" value="ECO:0007669"/>
    <property type="project" value="UniProtKB-KW"/>
</dbReference>
<dbReference type="SMART" id="SM00283">
    <property type="entry name" value="MA"/>
    <property type="match status" value="1"/>
</dbReference>
<dbReference type="Proteomes" id="UP000518887">
    <property type="component" value="Unassembled WGS sequence"/>
</dbReference>
<dbReference type="PROSITE" id="PS50885">
    <property type="entry name" value="HAMP"/>
    <property type="match status" value="1"/>
</dbReference>
<dbReference type="GO" id="GO:0005886">
    <property type="term" value="C:plasma membrane"/>
    <property type="evidence" value="ECO:0007669"/>
    <property type="project" value="UniProtKB-SubCell"/>
</dbReference>
<dbReference type="PANTHER" id="PTHR32089:SF117">
    <property type="entry name" value="METHYL ACCEPTING SENSORY TRANSDUCER WITH CACHE_1 SMALL MOLECULE BINDING DOMAIN"/>
    <property type="match status" value="1"/>
</dbReference>
<protein>
    <submittedName>
        <fullName evidence="13">Methyl-accepting chemotaxis protein</fullName>
    </submittedName>
</protein>
<keyword evidence="5 10" id="KW-1133">Transmembrane helix</keyword>
<name>A0A7W8GAZ0_9SPIR</name>
<feature type="domain" description="HAMP" evidence="12">
    <location>
        <begin position="313"/>
        <end position="363"/>
    </location>
</feature>
<dbReference type="CDD" id="cd12912">
    <property type="entry name" value="PDC2_MCP_like"/>
    <property type="match status" value="1"/>
</dbReference>
<keyword evidence="4 10" id="KW-0812">Transmembrane</keyword>
<comment type="similarity">
    <text evidence="8">Belongs to the methyl-accepting chemotaxis (MCP) protein family.</text>
</comment>
<keyword evidence="14" id="KW-1185">Reference proteome</keyword>
<keyword evidence="2" id="KW-1003">Cell membrane</keyword>
<dbReference type="Pfam" id="PF02743">
    <property type="entry name" value="dCache_1"/>
    <property type="match status" value="1"/>
</dbReference>
<comment type="subcellular location">
    <subcellularLocation>
        <location evidence="1">Cell membrane</location>
        <topology evidence="1">Multi-pass membrane protein</topology>
    </subcellularLocation>
</comment>
<sequence>MKKKSVIRRIVAITGIIIAVLFFVLIELTTTFVNNSTVDMAESDVSVMAESYSNYVASWLDENLNLLDFYTKADVVHNFGSYDEIGEWLASTPSRRSPEIDYVLFITAEGNTYYDSGKRGNNSDRAYYKAVMGGADYYITDPTVAKATGKVSIMLVRPAFDMSGRRVGMFVGVKTIDKIQQKISSFSLGKHGYAFMLSGTGMAMCHPNSEIQMQKNFASDSIDGHEDVSAIASSMINGSTSSATIKSFVIPGEKDFIFYHPVEKTKWSIAIAVPESQLAESAIRIRNVLIVSNVTIAVIVLLVIILFMIVCFKPLKVVVESIIGIASGNADLTKRIEVKNNDEIGSVGLGFNQFIEKLQEIIAEVKNSKESLSDVDASLQSSISETESAISDINNNLNSFRQVLAEQTESVNGTASAVTEITSNIQSLDNMIHNQSSGVTQASAATEEMIGNISAINASIEKMAGEFASLQEKANLGASKQANVNDQIGEIETQSAMLQEANVAIASIASQTNLLAMNAAIEAAHAGEAGKGFAVVADEIRKLSETSSAQSKTIGDQLQKIRSSIEGVVSSSSESSAAFTAVSSSIRETDQLVRQIRAAMEEQSEGSKQVLEALHVMSDSTGNVRAAAEEMSAGSQQILQEVSRLKDSSGSLNSSVAEINSSARKISETGSALTDISVEMNRSIQKIGSEIDQFKV</sequence>
<keyword evidence="3" id="KW-0145">Chemotaxis</keyword>
<evidence type="ECO:0000259" key="12">
    <source>
        <dbReference type="PROSITE" id="PS50885"/>
    </source>
</evidence>
<evidence type="ECO:0000256" key="3">
    <source>
        <dbReference type="ARBA" id="ARBA00022500"/>
    </source>
</evidence>
<feature type="transmembrane region" description="Helical" evidence="10">
    <location>
        <begin position="6"/>
        <end position="26"/>
    </location>
</feature>
<proteinExistence type="inferred from homology"/>
<evidence type="ECO:0000256" key="4">
    <source>
        <dbReference type="ARBA" id="ARBA00022692"/>
    </source>
</evidence>
<dbReference type="Pfam" id="PF00672">
    <property type="entry name" value="HAMP"/>
    <property type="match status" value="1"/>
</dbReference>
<accession>A0A7W8GAZ0</accession>
<evidence type="ECO:0000256" key="6">
    <source>
        <dbReference type="ARBA" id="ARBA00023136"/>
    </source>
</evidence>
<dbReference type="SUPFAM" id="SSF58104">
    <property type="entry name" value="Methyl-accepting chemotaxis protein (MCP) signaling domain"/>
    <property type="match status" value="2"/>
</dbReference>
<keyword evidence="6 10" id="KW-0472">Membrane</keyword>
<feature type="transmembrane region" description="Helical" evidence="10">
    <location>
        <begin position="288"/>
        <end position="310"/>
    </location>
</feature>
<evidence type="ECO:0000256" key="1">
    <source>
        <dbReference type="ARBA" id="ARBA00004651"/>
    </source>
</evidence>
<evidence type="ECO:0000256" key="5">
    <source>
        <dbReference type="ARBA" id="ARBA00022989"/>
    </source>
</evidence>
<dbReference type="GO" id="GO:0007165">
    <property type="term" value="P:signal transduction"/>
    <property type="evidence" value="ECO:0007669"/>
    <property type="project" value="UniProtKB-KW"/>
</dbReference>
<evidence type="ECO:0000256" key="10">
    <source>
        <dbReference type="SAM" id="Phobius"/>
    </source>
</evidence>
<dbReference type="Pfam" id="PF00015">
    <property type="entry name" value="MCPsignal"/>
    <property type="match status" value="1"/>
</dbReference>
<keyword evidence="7 9" id="KW-0807">Transducer</keyword>
<dbReference type="Gene3D" id="1.10.287.950">
    <property type="entry name" value="Methyl-accepting chemotaxis protein"/>
    <property type="match status" value="1"/>
</dbReference>
<evidence type="ECO:0000259" key="11">
    <source>
        <dbReference type="PROSITE" id="PS50111"/>
    </source>
</evidence>
<evidence type="ECO:0000256" key="8">
    <source>
        <dbReference type="ARBA" id="ARBA00029447"/>
    </source>
</evidence>
<evidence type="ECO:0000313" key="14">
    <source>
        <dbReference type="Proteomes" id="UP000518887"/>
    </source>
</evidence>
<evidence type="ECO:0000256" key="7">
    <source>
        <dbReference type="ARBA" id="ARBA00023224"/>
    </source>
</evidence>
<dbReference type="InterPro" id="IPR003660">
    <property type="entry name" value="HAMP_dom"/>
</dbReference>
<dbReference type="InterPro" id="IPR033479">
    <property type="entry name" value="dCache_1"/>
</dbReference>
<dbReference type="Gene3D" id="6.10.340.10">
    <property type="match status" value="1"/>
</dbReference>
<dbReference type="Gene3D" id="3.30.450.20">
    <property type="entry name" value="PAS domain"/>
    <property type="match status" value="1"/>
</dbReference>
<dbReference type="CDD" id="cd12914">
    <property type="entry name" value="PDC1_DGC_like"/>
    <property type="match status" value="1"/>
</dbReference>
<evidence type="ECO:0000313" key="13">
    <source>
        <dbReference type="EMBL" id="MBB5226926.1"/>
    </source>
</evidence>
<dbReference type="RefSeq" id="WP_184660642.1">
    <property type="nucleotide sequence ID" value="NZ_CP031518.1"/>
</dbReference>
<dbReference type="AlphaFoldDB" id="A0A7W8GAZ0"/>
<reference evidence="13 14" key="1">
    <citation type="submission" date="2020-08" db="EMBL/GenBank/DDBJ databases">
        <title>Genomic Encyclopedia of Type Strains, Phase IV (KMG-IV): sequencing the most valuable type-strain genomes for metagenomic binning, comparative biology and taxonomic classification.</title>
        <authorList>
            <person name="Goeker M."/>
        </authorList>
    </citation>
    <scope>NUCLEOTIDE SEQUENCE [LARGE SCALE GENOMIC DNA]</scope>
    <source>
        <strain evidence="13 14">DSM 103462</strain>
    </source>
</reference>
<dbReference type="SMART" id="SM00304">
    <property type="entry name" value="HAMP"/>
    <property type="match status" value="1"/>
</dbReference>
<organism evidence="13 14">
    <name type="scientific">Treponema ruminis</name>
    <dbReference type="NCBI Taxonomy" id="744515"/>
    <lineage>
        <taxon>Bacteria</taxon>
        <taxon>Pseudomonadati</taxon>
        <taxon>Spirochaetota</taxon>
        <taxon>Spirochaetia</taxon>
        <taxon>Spirochaetales</taxon>
        <taxon>Treponemataceae</taxon>
        <taxon>Treponema</taxon>
    </lineage>
</organism>
<dbReference type="CDD" id="cd06225">
    <property type="entry name" value="HAMP"/>
    <property type="match status" value="1"/>
</dbReference>
<evidence type="ECO:0000256" key="2">
    <source>
        <dbReference type="ARBA" id="ARBA00022475"/>
    </source>
</evidence>
<comment type="caution">
    <text evidence="13">The sequence shown here is derived from an EMBL/GenBank/DDBJ whole genome shotgun (WGS) entry which is preliminary data.</text>
</comment>
<dbReference type="EMBL" id="JACHFQ010000007">
    <property type="protein sequence ID" value="MBB5226926.1"/>
    <property type="molecule type" value="Genomic_DNA"/>
</dbReference>
<evidence type="ECO:0000256" key="9">
    <source>
        <dbReference type="PROSITE-ProRule" id="PRU00284"/>
    </source>
</evidence>
<dbReference type="PANTHER" id="PTHR32089">
    <property type="entry name" value="METHYL-ACCEPTING CHEMOTAXIS PROTEIN MCPB"/>
    <property type="match status" value="1"/>
</dbReference>
<dbReference type="InterPro" id="IPR004089">
    <property type="entry name" value="MCPsignal_dom"/>
</dbReference>
<gene>
    <name evidence="13" type="ORF">HNP76_002314</name>
</gene>
<feature type="domain" description="Methyl-accepting transducer" evidence="11">
    <location>
        <begin position="410"/>
        <end position="646"/>
    </location>
</feature>
<dbReference type="PROSITE" id="PS50111">
    <property type="entry name" value="CHEMOTAXIS_TRANSDUC_2"/>
    <property type="match status" value="1"/>
</dbReference>